<name>A0A7Y9RUU7_9ACTN</name>
<sequence length="165" mass="17817">MPLHAVELLADEAGDHVVRRDWASLHDAGLPSQLDHTGATNAPHVTLLAAPALPPDEEVVRLLAPLLPLEVRPAGLLVLGGRRVTVARALDVPDPLVAAVAELRRGLAELPHQGWLPHVTLARRVDRAQVQAVVDVLGWEDVPLRLTTLRRWDPEAGEVTVLARG</sequence>
<dbReference type="AlphaFoldDB" id="A0A7Y9RUU7"/>
<protein>
    <submittedName>
        <fullName evidence="1">2'-5' RNA ligase</fullName>
    </submittedName>
</protein>
<accession>A0A7Y9RUU7</accession>
<gene>
    <name evidence="1" type="ORF">BJ989_002060</name>
</gene>
<dbReference type="RefSeq" id="WP_179518149.1">
    <property type="nucleotide sequence ID" value="NZ_JACCAC010000001.1"/>
</dbReference>
<dbReference type="SUPFAM" id="SSF55144">
    <property type="entry name" value="LigT-like"/>
    <property type="match status" value="1"/>
</dbReference>
<dbReference type="Pfam" id="PF13563">
    <property type="entry name" value="2_5_RNA_ligase2"/>
    <property type="match status" value="1"/>
</dbReference>
<organism evidence="1 2">
    <name type="scientific">Nocardioides perillae</name>
    <dbReference type="NCBI Taxonomy" id="1119534"/>
    <lineage>
        <taxon>Bacteria</taxon>
        <taxon>Bacillati</taxon>
        <taxon>Actinomycetota</taxon>
        <taxon>Actinomycetes</taxon>
        <taxon>Propionibacteriales</taxon>
        <taxon>Nocardioidaceae</taxon>
        <taxon>Nocardioides</taxon>
    </lineage>
</organism>
<dbReference type="GO" id="GO:0016874">
    <property type="term" value="F:ligase activity"/>
    <property type="evidence" value="ECO:0007669"/>
    <property type="project" value="UniProtKB-KW"/>
</dbReference>
<reference evidence="1 2" key="1">
    <citation type="submission" date="2020-07" db="EMBL/GenBank/DDBJ databases">
        <title>Sequencing the genomes of 1000 actinobacteria strains.</title>
        <authorList>
            <person name="Klenk H.-P."/>
        </authorList>
    </citation>
    <scope>NUCLEOTIDE SEQUENCE [LARGE SCALE GENOMIC DNA]</scope>
    <source>
        <strain evidence="1 2">DSM 24552</strain>
    </source>
</reference>
<dbReference type="Proteomes" id="UP000544110">
    <property type="component" value="Unassembled WGS sequence"/>
</dbReference>
<dbReference type="Gene3D" id="3.90.1140.10">
    <property type="entry name" value="Cyclic phosphodiesterase"/>
    <property type="match status" value="1"/>
</dbReference>
<comment type="caution">
    <text evidence="1">The sequence shown here is derived from an EMBL/GenBank/DDBJ whole genome shotgun (WGS) entry which is preliminary data.</text>
</comment>
<dbReference type="InterPro" id="IPR009097">
    <property type="entry name" value="Cyclic_Pdiesterase"/>
</dbReference>
<proteinExistence type="predicted"/>
<evidence type="ECO:0000313" key="2">
    <source>
        <dbReference type="Proteomes" id="UP000544110"/>
    </source>
</evidence>
<keyword evidence="1" id="KW-0436">Ligase</keyword>
<dbReference type="EMBL" id="JACCAC010000001">
    <property type="protein sequence ID" value="NYG55756.1"/>
    <property type="molecule type" value="Genomic_DNA"/>
</dbReference>
<keyword evidence="2" id="KW-1185">Reference proteome</keyword>
<evidence type="ECO:0000313" key="1">
    <source>
        <dbReference type="EMBL" id="NYG55756.1"/>
    </source>
</evidence>